<dbReference type="Proteomes" id="UP000243515">
    <property type="component" value="Unassembled WGS sequence"/>
</dbReference>
<evidence type="ECO:0000256" key="4">
    <source>
        <dbReference type="ARBA" id="ARBA00046271"/>
    </source>
</evidence>
<evidence type="ECO:0008006" key="9">
    <source>
        <dbReference type="Google" id="ProtNLM"/>
    </source>
</evidence>
<evidence type="ECO:0000256" key="2">
    <source>
        <dbReference type="ARBA" id="ARBA00023136"/>
    </source>
</evidence>
<keyword evidence="6" id="KW-1133">Transmembrane helix</keyword>
<dbReference type="InterPro" id="IPR008733">
    <property type="entry name" value="PEX11"/>
</dbReference>
<protein>
    <recommendedName>
        <fullName evidence="9">PEX11 domain protein</fullName>
    </recommendedName>
</protein>
<dbReference type="GO" id="GO:0016559">
    <property type="term" value="P:peroxisome fission"/>
    <property type="evidence" value="ECO:0007669"/>
    <property type="project" value="InterPro"/>
</dbReference>
<evidence type="ECO:0000256" key="1">
    <source>
        <dbReference type="ARBA" id="ARBA00022593"/>
    </source>
</evidence>
<evidence type="ECO:0000313" key="8">
    <source>
        <dbReference type="Proteomes" id="UP000243515"/>
    </source>
</evidence>
<organism evidence="7 8">
    <name type="scientific">Elaphomyces granulatus</name>
    <dbReference type="NCBI Taxonomy" id="519963"/>
    <lineage>
        <taxon>Eukaryota</taxon>
        <taxon>Fungi</taxon>
        <taxon>Dikarya</taxon>
        <taxon>Ascomycota</taxon>
        <taxon>Pezizomycotina</taxon>
        <taxon>Eurotiomycetes</taxon>
        <taxon>Eurotiomycetidae</taxon>
        <taxon>Eurotiales</taxon>
        <taxon>Elaphomycetaceae</taxon>
        <taxon>Elaphomyces</taxon>
    </lineage>
</organism>
<name>A0A232LZE5_9EURO</name>
<evidence type="ECO:0000256" key="3">
    <source>
        <dbReference type="ARBA" id="ARBA00023140"/>
    </source>
</evidence>
<evidence type="ECO:0000313" key="7">
    <source>
        <dbReference type="EMBL" id="OXV09476.1"/>
    </source>
</evidence>
<dbReference type="PANTHER" id="PTHR12652">
    <property type="entry name" value="PEROXISOMAL BIOGENESIS FACTOR 11"/>
    <property type="match status" value="1"/>
</dbReference>
<dbReference type="OrthoDB" id="3636394at2759"/>
<reference evidence="7 8" key="1">
    <citation type="journal article" date="2015" name="Environ. Microbiol.">
        <title>Metagenome sequence of Elaphomyces granulatus from sporocarp tissue reveals Ascomycota ectomycorrhizal fingerprints of genome expansion and a Proteobacteria-rich microbiome.</title>
        <authorList>
            <person name="Quandt C.A."/>
            <person name="Kohler A."/>
            <person name="Hesse C.N."/>
            <person name="Sharpton T.J."/>
            <person name="Martin F."/>
            <person name="Spatafora J.W."/>
        </authorList>
    </citation>
    <scope>NUCLEOTIDE SEQUENCE [LARGE SCALE GENOMIC DNA]</scope>
    <source>
        <strain evidence="7 8">OSC145934</strain>
    </source>
</reference>
<feature type="compositionally biased region" description="Basic and acidic residues" evidence="5">
    <location>
        <begin position="179"/>
        <end position="198"/>
    </location>
</feature>
<dbReference type="PANTHER" id="PTHR12652:SF23">
    <property type="entry name" value="MICROBODY (PEROXISOME) PROLIFERATION PROTEIN PEROXIN 11B (EUROFUNG)"/>
    <property type="match status" value="1"/>
</dbReference>
<dbReference type="GO" id="GO:0005778">
    <property type="term" value="C:peroxisomal membrane"/>
    <property type="evidence" value="ECO:0007669"/>
    <property type="project" value="UniProtKB-SubCell"/>
</dbReference>
<dbReference type="EMBL" id="NPHW01003511">
    <property type="protein sequence ID" value="OXV09476.1"/>
    <property type="molecule type" value="Genomic_DNA"/>
</dbReference>
<evidence type="ECO:0000256" key="5">
    <source>
        <dbReference type="SAM" id="MobiDB-lite"/>
    </source>
</evidence>
<keyword evidence="6" id="KW-0812">Transmembrane</keyword>
<evidence type="ECO:0000256" key="6">
    <source>
        <dbReference type="SAM" id="Phobius"/>
    </source>
</evidence>
<keyword evidence="2 6" id="KW-0472">Membrane</keyword>
<accession>A0A232LZE5</accession>
<keyword evidence="1" id="KW-0962">Peroxisome biogenesis</keyword>
<feature type="region of interest" description="Disordered" evidence="5">
    <location>
        <begin position="174"/>
        <end position="202"/>
    </location>
</feature>
<sequence length="255" mass="28133">MTTPIATRGGHRLSFLKQLTNFTNTNAGIEKILRLLQALAQIFASLAIESSPIALQSSIARTQLATGRRYLRFFKFIEHFDRAFTLLAPPLNASGAGSTATTNKSVIFTSIEFGKWSCLGLYFLLEDLTIMDAMGIWGTTWGRDILIEANRFWFYSLILSLCCSLWTLSPRSNISNRRSSSDHSTTEKTQQPDEKEKQPSSAPVVKQIVVDSFDLLIPGAFVGWIAASPVQVGLATIISTVVTSRDIWIQAQPAA</sequence>
<comment type="caution">
    <text evidence="7">The sequence shown here is derived from an EMBL/GenBank/DDBJ whole genome shotgun (WGS) entry which is preliminary data.</text>
</comment>
<gene>
    <name evidence="7" type="ORF">Egran_02763</name>
</gene>
<proteinExistence type="predicted"/>
<comment type="subcellular location">
    <subcellularLocation>
        <location evidence="4">Peroxisome membrane</location>
    </subcellularLocation>
</comment>
<dbReference type="AlphaFoldDB" id="A0A232LZE5"/>
<dbReference type="Pfam" id="PF05648">
    <property type="entry name" value="PEX11"/>
    <property type="match status" value="1"/>
</dbReference>
<feature type="transmembrane region" description="Helical" evidence="6">
    <location>
        <begin position="152"/>
        <end position="169"/>
    </location>
</feature>
<keyword evidence="3" id="KW-0576">Peroxisome</keyword>
<keyword evidence="8" id="KW-1185">Reference proteome</keyword>